<feature type="domain" description="Arb2" evidence="1">
    <location>
        <begin position="193"/>
        <end position="284"/>
    </location>
</feature>
<proteinExistence type="predicted"/>
<dbReference type="AlphaFoldDB" id="A0AAJ7EEI7"/>
<dbReference type="InterPro" id="IPR048263">
    <property type="entry name" value="Arb2"/>
</dbReference>
<dbReference type="InterPro" id="IPR029058">
    <property type="entry name" value="AB_hydrolase_fold"/>
</dbReference>
<dbReference type="KEGG" id="pxu:106122572"/>
<feature type="domain" description="Arb2" evidence="1">
    <location>
        <begin position="45"/>
        <end position="189"/>
    </location>
</feature>
<reference evidence="2" key="1">
    <citation type="submission" date="2025-08" db="UniProtKB">
        <authorList>
            <consortium name="RefSeq"/>
        </authorList>
    </citation>
    <scope>IDENTIFICATION</scope>
</reference>
<dbReference type="GeneID" id="106122572"/>
<dbReference type="PANTHER" id="PTHR21357:SF4">
    <property type="entry name" value="FAM172 FAMILY PROTEIN HOMOLOG CG10038"/>
    <property type="match status" value="1"/>
</dbReference>
<dbReference type="PANTHER" id="PTHR21357">
    <property type="entry name" value="FAM172 FAMILY PROTEIN HOMOLOG CG10038"/>
    <property type="match status" value="1"/>
</dbReference>
<dbReference type="GO" id="GO:0035197">
    <property type="term" value="F:siRNA binding"/>
    <property type="evidence" value="ECO:0007669"/>
    <property type="project" value="TreeGrafter"/>
</dbReference>
<dbReference type="Gene3D" id="3.40.50.1820">
    <property type="entry name" value="alpha/beta hydrolase"/>
    <property type="match status" value="1"/>
</dbReference>
<dbReference type="Proteomes" id="UP000694872">
    <property type="component" value="Unplaced"/>
</dbReference>
<gene>
    <name evidence="2" type="primary">LOC106122572</name>
</gene>
<dbReference type="Pfam" id="PF22749">
    <property type="entry name" value="Arb2"/>
    <property type="match status" value="2"/>
</dbReference>
<dbReference type="InterPro" id="IPR053858">
    <property type="entry name" value="Arb2_dom"/>
</dbReference>
<dbReference type="RefSeq" id="XP_013174077.1">
    <property type="nucleotide sequence ID" value="XM_013318623.1"/>
</dbReference>
<organism evidence="2">
    <name type="scientific">Papilio xuthus</name>
    <name type="common">Asian swallowtail butterfly</name>
    <dbReference type="NCBI Taxonomy" id="66420"/>
    <lineage>
        <taxon>Eukaryota</taxon>
        <taxon>Metazoa</taxon>
        <taxon>Ecdysozoa</taxon>
        <taxon>Arthropoda</taxon>
        <taxon>Hexapoda</taxon>
        <taxon>Insecta</taxon>
        <taxon>Pterygota</taxon>
        <taxon>Neoptera</taxon>
        <taxon>Endopterygota</taxon>
        <taxon>Lepidoptera</taxon>
        <taxon>Glossata</taxon>
        <taxon>Ditrysia</taxon>
        <taxon>Papilionoidea</taxon>
        <taxon>Papilionidae</taxon>
        <taxon>Papilioninae</taxon>
        <taxon>Papilio</taxon>
    </lineage>
</organism>
<protein>
    <submittedName>
        <fullName evidence="2">UPF0528 protein CG10038</fullName>
    </submittedName>
</protein>
<dbReference type="SUPFAM" id="SSF53474">
    <property type="entry name" value="alpha/beta-Hydrolases"/>
    <property type="match status" value="1"/>
</dbReference>
<dbReference type="GO" id="GO:0031048">
    <property type="term" value="P:regulatory ncRNA-mediated heterochromatin formation"/>
    <property type="evidence" value="ECO:0007669"/>
    <property type="project" value="TreeGrafter"/>
</dbReference>
<dbReference type="GO" id="GO:0005634">
    <property type="term" value="C:nucleus"/>
    <property type="evidence" value="ECO:0007669"/>
    <property type="project" value="TreeGrafter"/>
</dbReference>
<name>A0AAJ7EEI7_PAPXU</name>
<evidence type="ECO:0000259" key="1">
    <source>
        <dbReference type="Pfam" id="PF22749"/>
    </source>
</evidence>
<evidence type="ECO:0000313" key="2">
    <source>
        <dbReference type="RefSeq" id="XP_013174077.1"/>
    </source>
</evidence>
<sequence length="327" mass="36625">MSKKTLTKIISSVERIISPKLSKLTQDCCMFCSDLMNMADVTMALSDMGYAFNADGQLRKLGKYKMLSAEPFQYDISTDAEECQANYEKLGAVVTNYVYQLLESQEKMIRLPVPKDSTRENGSFIYVSRDYDLKDVLLVLIQGSGAVRAGQWSRALIINESLDVGTQIPYVKKAIGKGYGVMILNPNDNCRGDQKIPHSATGEEHAKYVWDNYIKDTKASKILIVAHSYGGVITVTLADQLKEEFEQRVKGIAMTDSVHSYSEFKVTDYLKKVSKNWISSSAPLDTPMKTPEFDITRVSAGHPRHEMTSAKCIDSVFTFLEKKLTSN</sequence>
<accession>A0AAJ7EEI7</accession>